<dbReference type="PANTHER" id="PTHR11558">
    <property type="entry name" value="SPERMIDINE/SPERMINE SYNTHASE"/>
    <property type="match status" value="1"/>
</dbReference>
<dbReference type="Gene3D" id="3.40.50.150">
    <property type="entry name" value="Vaccinia Virus protein VP39"/>
    <property type="match status" value="1"/>
</dbReference>
<gene>
    <name evidence="1" type="ORF">NAV_LOCUS4757</name>
</gene>
<reference evidence="1 2" key="1">
    <citation type="submission" date="2018-08" db="EMBL/GenBank/DDBJ databases">
        <authorList>
            <person name="Laetsch R D."/>
            <person name="Stevens L."/>
            <person name="Kumar S."/>
            <person name="Blaxter L. M."/>
        </authorList>
    </citation>
    <scope>NUCLEOTIDE SEQUENCE [LARGE SCALE GENOMIC DNA]</scope>
</reference>
<dbReference type="GO" id="GO:0005829">
    <property type="term" value="C:cytosol"/>
    <property type="evidence" value="ECO:0007669"/>
    <property type="project" value="TreeGrafter"/>
</dbReference>
<proteinExistence type="predicted"/>
<evidence type="ECO:0000313" key="1">
    <source>
        <dbReference type="EMBL" id="VBB29966.1"/>
    </source>
</evidence>
<protein>
    <recommendedName>
        <fullName evidence="3">Methyltransferase domain-containing protein</fullName>
    </recommendedName>
</protein>
<organism evidence="1 2">
    <name type="scientific">Acanthocheilonema viteae</name>
    <name type="common">Filarial nematode worm</name>
    <name type="synonym">Dipetalonema viteae</name>
    <dbReference type="NCBI Taxonomy" id="6277"/>
    <lineage>
        <taxon>Eukaryota</taxon>
        <taxon>Metazoa</taxon>
        <taxon>Ecdysozoa</taxon>
        <taxon>Nematoda</taxon>
        <taxon>Chromadorea</taxon>
        <taxon>Rhabditida</taxon>
        <taxon>Spirurina</taxon>
        <taxon>Spiruromorpha</taxon>
        <taxon>Filarioidea</taxon>
        <taxon>Onchocercidae</taxon>
        <taxon>Acanthocheilonema</taxon>
    </lineage>
</organism>
<dbReference type="InterPro" id="IPR029063">
    <property type="entry name" value="SAM-dependent_MTases_sf"/>
</dbReference>
<dbReference type="Proteomes" id="UP000276991">
    <property type="component" value="Unassembled WGS sequence"/>
</dbReference>
<keyword evidence="2" id="KW-1185">Reference proteome</keyword>
<dbReference type="AlphaFoldDB" id="A0A498SMI7"/>
<dbReference type="EMBL" id="UPTC01000750">
    <property type="protein sequence ID" value="VBB29966.1"/>
    <property type="molecule type" value="Genomic_DNA"/>
</dbReference>
<dbReference type="STRING" id="6277.A0A498SMI7"/>
<dbReference type="InterPro" id="IPR001045">
    <property type="entry name" value="Spermi_synthase"/>
</dbReference>
<evidence type="ECO:0000313" key="2">
    <source>
        <dbReference type="Proteomes" id="UP000276991"/>
    </source>
</evidence>
<dbReference type="GO" id="GO:0004766">
    <property type="term" value="F:spermidine synthase activity"/>
    <property type="evidence" value="ECO:0007669"/>
    <property type="project" value="TreeGrafter"/>
</dbReference>
<accession>A0A498SMI7</accession>
<dbReference type="GO" id="GO:0008295">
    <property type="term" value="P:spermidine biosynthetic process"/>
    <property type="evidence" value="ECO:0007669"/>
    <property type="project" value="TreeGrafter"/>
</dbReference>
<name>A0A498SMI7_ACAVI</name>
<feature type="non-terminal residue" evidence="1">
    <location>
        <position position="1"/>
    </location>
</feature>
<dbReference type="SUPFAM" id="SSF53335">
    <property type="entry name" value="S-adenosyl-L-methionine-dependent methyltransferases"/>
    <property type="match status" value="1"/>
</dbReference>
<dbReference type="Pfam" id="PF01564">
    <property type="entry name" value="Spermine_synth"/>
    <property type="match status" value="1"/>
</dbReference>
<sequence length="309" mass="35543">FLTPQFLVFSYEIYDTSQLIQTILLDDLLVDGKHRRIEDIAIKNYDGSLFIQRVLKLTDISPFAVASTVLEIPPEKQNATELDTLLLPLNHSKIMIPYIQAMAAAPFALGAVELKKNDKIWDILAIGLGTGILNGFLHDVFSNMNITVIELQQGMYEIAKKYFGLIEDNNQRIIIEDGLEYLQENANQSKFDVIFIDACYDRIVDEVICPVEAFMLKKNLKIIKETLSENGIVILSVLTFEEYKLRQIQKNYTNVFGNCHLITDSLNHVNHVLACGESRRKKTEFARKLREIYKKFGFYSEPNVDWMHR</sequence>
<dbReference type="OrthoDB" id="2016285at2759"/>
<evidence type="ECO:0008006" key="3">
    <source>
        <dbReference type="Google" id="ProtNLM"/>
    </source>
</evidence>
<dbReference type="PANTHER" id="PTHR11558:SF11">
    <property type="entry name" value="SPERMIDINE SYNTHASE"/>
    <property type="match status" value="1"/>
</dbReference>